<dbReference type="VEuPathDB" id="PlasmoDB:C922_04579"/>
<dbReference type="PROSITE" id="PS51192">
    <property type="entry name" value="HELICASE_ATP_BIND_1"/>
    <property type="match status" value="1"/>
</dbReference>
<protein>
    <recommendedName>
        <fullName evidence="5">ATP-dependent RNA helicase</fullName>
        <ecNumber evidence="5">3.6.4.13</ecNumber>
    </recommendedName>
</protein>
<keyword evidence="5" id="KW-0347">Helicase</keyword>
<dbReference type="Gene3D" id="3.40.50.300">
    <property type="entry name" value="P-loop containing nucleotide triphosphate hydrolases"/>
    <property type="match status" value="2"/>
</dbReference>
<dbReference type="InterPro" id="IPR027417">
    <property type="entry name" value="P-loop_NTPase"/>
</dbReference>
<evidence type="ECO:0000313" key="8">
    <source>
        <dbReference type="EMBL" id="EUD65066.1"/>
    </source>
</evidence>
<feature type="region of interest" description="Disordered" evidence="6">
    <location>
        <begin position="776"/>
        <end position="822"/>
    </location>
</feature>
<evidence type="ECO:0000256" key="2">
    <source>
        <dbReference type="ARBA" id="ARBA00022801"/>
    </source>
</evidence>
<feature type="domain" description="Helicase ATP-binding" evidence="7">
    <location>
        <begin position="253"/>
        <end position="443"/>
    </location>
</feature>
<accession>W7AIF5</accession>
<sequence>MVLLKHASKGRAIVSRVTGAARLVWSGGDDHASLARGVITHGSVAESVDTDDASAPPCVESHLREFTNGDKIVYDNAEDLRKFCDRKFKKFPSELNILTSSNREYVPYHFFDFFLPHGSSEKVHEKLAFKVGQLKGEHLEGEQSDVCKIGETRLPGADRLNNDEGDDYSPYFLPQLSDTVEGNVDQNADCEGCVQKEKKYYGKGNKNVKMTKNISSLLQLKQVNHLGMDSYVKLSLQKNFHVKYLTSVQYCLFPLFVKNYDILIHSVKGTGKTLSYCLPLAHKVIAQIGKLKRDFPHFKDNSVLALIICPNRILVEQTYAIVKKLLMYHPYDIICHYMHGKKNLNMQDEIDELKKKKPHIIVTTPASFINHMKFTCSFKDMFFLCDTIIVDEAYFLLNSNYLHNVLTIKDVLPKGHQTVLLTCHVNNFLKHLAFRFLRLNYVYLNLVHNCVYDDDTFEAIIPRGKDPQCHYSADGSEEGGGLLNLTNRENSPFQLYHRLNAQLLSLYKNNILNCTQLEKLWYCKDAKTFYDHVNAFDAYIVGEPGHPKEEANVNEEGSTCSGMHTSWEGKTTADEKTNRRGPLERANERLPREYTHRKGEDKKREEPPEEQKQKLTLSHSDYNNYTKFSRTHANYEQNKGRNIPTHIFLTQEYLIYESDKLALVVFNILCRELLSSERIKIVLFMPTVKMIQFFYVIFKHYIFKGYLCLLYLRGKQRAYGGYINMKGHNSSYYHQRCTNSDSAAAHPQNHHYDKDHVTFSVSSAPFVLAHSELRSAAEGGSKGGNGSIELGDNEWDSSLQRDGPHSKRGKANSEDNKCGPVDDMHQREYELLKDVILSCLHSKLSTDKKMYTLNRFNNSEGKTKQVLFASSLLCQGIEVDKVDLVIQVGVCTTVDEYVLRTNLATSKNTKGRSLLLLNELEGHYLFTLYKNSIMISSISKRYLREIYKDNPLLDALLKYKRRGASVASGCSEDDQPSTGQSVSDKGRAQDVSDEPGGNFAHEEGNHHYTCNPPLRHIEWHKHEHLLCSCELMYRSLLGFYCQQNKFLKYEKWQVPSLIKSIIYSFGYFDNFYVTKAMAARLQILNAPDLFVKFNATPRSVLMSALPSYKGYKSQMNELWRKGCIHGRSGGVSPSLENPPFDTEHEEVNLERKAKRRENGDYERHPLYFPIRTYLS</sequence>
<evidence type="ECO:0000256" key="4">
    <source>
        <dbReference type="ARBA" id="ARBA00022884"/>
    </source>
</evidence>
<dbReference type="OrthoDB" id="360481at2759"/>
<evidence type="ECO:0000259" key="7">
    <source>
        <dbReference type="PROSITE" id="PS51192"/>
    </source>
</evidence>
<evidence type="ECO:0000256" key="5">
    <source>
        <dbReference type="RuleBase" id="RU365068"/>
    </source>
</evidence>
<dbReference type="GeneID" id="20039853"/>
<gene>
    <name evidence="8" type="ORF">C922_04579</name>
</gene>
<name>W7AIF5_9APIC</name>
<dbReference type="InterPro" id="IPR001650">
    <property type="entry name" value="Helicase_C-like"/>
</dbReference>
<feature type="compositionally biased region" description="Basic and acidic residues" evidence="6">
    <location>
        <begin position="571"/>
        <end position="613"/>
    </location>
</feature>
<dbReference type="GO" id="GO:0003723">
    <property type="term" value="F:RNA binding"/>
    <property type="evidence" value="ECO:0007669"/>
    <property type="project" value="UniProtKB-UniRule"/>
</dbReference>
<dbReference type="Pfam" id="PF00271">
    <property type="entry name" value="Helicase_C"/>
    <property type="match status" value="1"/>
</dbReference>
<dbReference type="InterPro" id="IPR011545">
    <property type="entry name" value="DEAD/DEAH_box_helicase_dom"/>
</dbReference>
<dbReference type="GO" id="GO:0016787">
    <property type="term" value="F:hydrolase activity"/>
    <property type="evidence" value="ECO:0007669"/>
    <property type="project" value="UniProtKB-KW"/>
</dbReference>
<dbReference type="EMBL" id="KI965484">
    <property type="protein sequence ID" value="EUD65066.1"/>
    <property type="molecule type" value="Genomic_DNA"/>
</dbReference>
<dbReference type="GO" id="GO:0005524">
    <property type="term" value="F:ATP binding"/>
    <property type="evidence" value="ECO:0007669"/>
    <property type="project" value="UniProtKB-UniRule"/>
</dbReference>
<evidence type="ECO:0000256" key="3">
    <source>
        <dbReference type="ARBA" id="ARBA00022840"/>
    </source>
</evidence>
<dbReference type="GO" id="GO:0003724">
    <property type="term" value="F:RNA helicase activity"/>
    <property type="evidence" value="ECO:0007669"/>
    <property type="project" value="UniProtKB-EC"/>
</dbReference>
<comment type="function">
    <text evidence="5">RNA helicase.</text>
</comment>
<feature type="region of interest" description="Disordered" evidence="6">
    <location>
        <begin position="967"/>
        <end position="1003"/>
    </location>
</feature>
<feature type="region of interest" description="Disordered" evidence="6">
    <location>
        <begin position="547"/>
        <end position="614"/>
    </location>
</feature>
<evidence type="ECO:0000313" key="9">
    <source>
        <dbReference type="Proteomes" id="UP000030640"/>
    </source>
</evidence>
<dbReference type="Pfam" id="PF00270">
    <property type="entry name" value="DEAD"/>
    <property type="match status" value="1"/>
</dbReference>
<reference evidence="8 9" key="1">
    <citation type="submission" date="2013-02" db="EMBL/GenBank/DDBJ databases">
        <title>The Genome Sequence of Plasmodium inui San Antonio 1.</title>
        <authorList>
            <consortium name="The Broad Institute Genome Sequencing Platform"/>
            <consortium name="The Broad Institute Genome Sequencing Center for Infectious Disease"/>
            <person name="Neafsey D."/>
            <person name="Cheeseman I."/>
            <person name="Volkman S."/>
            <person name="Adams J."/>
            <person name="Walker B."/>
            <person name="Young S.K."/>
            <person name="Zeng Q."/>
            <person name="Gargeya S."/>
            <person name="Fitzgerald M."/>
            <person name="Haas B."/>
            <person name="Abouelleil A."/>
            <person name="Alvarado L."/>
            <person name="Arachchi H.M."/>
            <person name="Berlin A.M."/>
            <person name="Chapman S.B."/>
            <person name="Dewar J."/>
            <person name="Goldberg J."/>
            <person name="Griggs A."/>
            <person name="Gujja S."/>
            <person name="Hansen M."/>
            <person name="Howarth C."/>
            <person name="Imamovic A."/>
            <person name="Larimer J."/>
            <person name="McCowan C."/>
            <person name="Murphy C."/>
            <person name="Neiman D."/>
            <person name="Pearson M."/>
            <person name="Priest M."/>
            <person name="Roberts A."/>
            <person name="Saif S."/>
            <person name="Shea T."/>
            <person name="Sisk P."/>
            <person name="Sykes S."/>
            <person name="Wortman J."/>
            <person name="Nusbaum C."/>
            <person name="Birren B."/>
        </authorList>
    </citation>
    <scope>NUCLEOTIDE SEQUENCE [LARGE SCALE GENOMIC DNA]</scope>
    <source>
        <strain evidence="8 9">San Antonio 1</strain>
    </source>
</reference>
<comment type="similarity">
    <text evidence="5">Belongs to the DEAD box helicase family.</text>
</comment>
<evidence type="ECO:0000256" key="1">
    <source>
        <dbReference type="ARBA" id="ARBA00022741"/>
    </source>
</evidence>
<dbReference type="PANTHER" id="PTHR24031">
    <property type="entry name" value="RNA HELICASE"/>
    <property type="match status" value="1"/>
</dbReference>
<dbReference type="SMART" id="SM00487">
    <property type="entry name" value="DEXDc"/>
    <property type="match status" value="1"/>
</dbReference>
<comment type="domain">
    <text evidence="5">The Q motif is unique to and characteristic of the DEAD box family of RNA helicases and controls ATP binding and hydrolysis.</text>
</comment>
<comment type="catalytic activity">
    <reaction evidence="5">
        <text>ATP + H2O = ADP + phosphate + H(+)</text>
        <dbReference type="Rhea" id="RHEA:13065"/>
        <dbReference type="ChEBI" id="CHEBI:15377"/>
        <dbReference type="ChEBI" id="CHEBI:15378"/>
        <dbReference type="ChEBI" id="CHEBI:30616"/>
        <dbReference type="ChEBI" id="CHEBI:43474"/>
        <dbReference type="ChEBI" id="CHEBI:456216"/>
        <dbReference type="EC" id="3.6.4.13"/>
    </reaction>
</comment>
<keyword evidence="3 5" id="KW-0067">ATP-binding</keyword>
<dbReference type="InterPro" id="IPR014001">
    <property type="entry name" value="Helicase_ATP-bd"/>
</dbReference>
<organism evidence="8 9">
    <name type="scientific">Plasmodium inui San Antonio 1</name>
    <dbReference type="NCBI Taxonomy" id="1237626"/>
    <lineage>
        <taxon>Eukaryota</taxon>
        <taxon>Sar</taxon>
        <taxon>Alveolata</taxon>
        <taxon>Apicomplexa</taxon>
        <taxon>Aconoidasida</taxon>
        <taxon>Haemosporida</taxon>
        <taxon>Plasmodiidae</taxon>
        <taxon>Plasmodium</taxon>
        <taxon>Plasmodium (Plasmodium)</taxon>
    </lineage>
</organism>
<dbReference type="Proteomes" id="UP000030640">
    <property type="component" value="Unassembled WGS sequence"/>
</dbReference>
<dbReference type="AlphaFoldDB" id="W7AIF5"/>
<keyword evidence="4 5" id="KW-0694">RNA-binding</keyword>
<dbReference type="EC" id="3.6.4.13" evidence="5"/>
<dbReference type="SUPFAM" id="SSF52540">
    <property type="entry name" value="P-loop containing nucleoside triphosphate hydrolases"/>
    <property type="match status" value="2"/>
</dbReference>
<feature type="compositionally biased region" description="Polar residues" evidence="6">
    <location>
        <begin position="555"/>
        <end position="564"/>
    </location>
</feature>
<feature type="compositionally biased region" description="Basic and acidic residues" evidence="6">
    <location>
        <begin position="811"/>
        <end position="822"/>
    </location>
</feature>
<keyword evidence="2 5" id="KW-0378">Hydrolase</keyword>
<evidence type="ECO:0000256" key="6">
    <source>
        <dbReference type="SAM" id="MobiDB-lite"/>
    </source>
</evidence>
<keyword evidence="1 5" id="KW-0547">Nucleotide-binding</keyword>
<dbReference type="RefSeq" id="XP_008818382.1">
    <property type="nucleotide sequence ID" value="XM_008820160.1"/>
</dbReference>
<proteinExistence type="inferred from homology"/>
<keyword evidence="9" id="KW-1185">Reference proteome</keyword>